<feature type="transmembrane region" description="Helical" evidence="1">
    <location>
        <begin position="227"/>
        <end position="243"/>
    </location>
</feature>
<accession>A0ABW4KHQ2</accession>
<evidence type="ECO:0000256" key="1">
    <source>
        <dbReference type="SAM" id="Phobius"/>
    </source>
</evidence>
<feature type="transmembrane region" description="Helical" evidence="1">
    <location>
        <begin position="117"/>
        <end position="139"/>
    </location>
</feature>
<keyword evidence="1" id="KW-1133">Transmembrane helix</keyword>
<feature type="transmembrane region" description="Helical" evidence="1">
    <location>
        <begin position="204"/>
        <end position="221"/>
    </location>
</feature>
<evidence type="ECO:0000313" key="3">
    <source>
        <dbReference type="Proteomes" id="UP001597301"/>
    </source>
</evidence>
<keyword evidence="3" id="KW-1185">Reference proteome</keyword>
<evidence type="ECO:0000313" key="2">
    <source>
        <dbReference type="EMBL" id="MFD1707475.1"/>
    </source>
</evidence>
<feature type="transmembrane region" description="Helical" evidence="1">
    <location>
        <begin position="70"/>
        <end position="96"/>
    </location>
</feature>
<dbReference type="NCBIfam" id="TIGR04370">
    <property type="entry name" value="glyco_rpt_poly"/>
    <property type="match status" value="1"/>
</dbReference>
<protein>
    <submittedName>
        <fullName evidence="2">O-antigen polymerase</fullName>
    </submittedName>
</protein>
<gene>
    <name evidence="2" type="ORF">ACFSCZ_12145</name>
</gene>
<feature type="transmembrane region" description="Helical" evidence="1">
    <location>
        <begin position="6"/>
        <end position="24"/>
    </location>
</feature>
<feature type="transmembrane region" description="Helical" evidence="1">
    <location>
        <begin position="36"/>
        <end position="54"/>
    </location>
</feature>
<comment type="caution">
    <text evidence="2">The sequence shown here is derived from an EMBL/GenBank/DDBJ whole genome shotgun (WGS) entry which is preliminary data.</text>
</comment>
<feature type="transmembrane region" description="Helical" evidence="1">
    <location>
        <begin position="250"/>
        <end position="269"/>
    </location>
</feature>
<name>A0ABW4KHQ2_9BACI</name>
<keyword evidence="1" id="KW-0472">Membrane</keyword>
<dbReference type="RefSeq" id="WP_380774194.1">
    <property type="nucleotide sequence ID" value="NZ_JBHUEO010000034.1"/>
</dbReference>
<reference evidence="3" key="1">
    <citation type="journal article" date="2019" name="Int. J. Syst. Evol. Microbiol.">
        <title>The Global Catalogue of Microorganisms (GCM) 10K type strain sequencing project: providing services to taxonomists for standard genome sequencing and annotation.</title>
        <authorList>
            <consortium name="The Broad Institute Genomics Platform"/>
            <consortium name="The Broad Institute Genome Sequencing Center for Infectious Disease"/>
            <person name="Wu L."/>
            <person name="Ma J."/>
        </authorList>
    </citation>
    <scope>NUCLEOTIDE SEQUENCE [LARGE SCALE GENOMIC DNA]</scope>
    <source>
        <strain evidence="3">CGMCC 1.12295</strain>
    </source>
</reference>
<organism evidence="2 3">
    <name type="scientific">Siminovitchia sediminis</name>
    <dbReference type="NCBI Taxonomy" id="1274353"/>
    <lineage>
        <taxon>Bacteria</taxon>
        <taxon>Bacillati</taxon>
        <taxon>Bacillota</taxon>
        <taxon>Bacilli</taxon>
        <taxon>Bacillales</taxon>
        <taxon>Bacillaceae</taxon>
        <taxon>Siminovitchia</taxon>
    </lineage>
</organism>
<dbReference type="EMBL" id="JBHUEO010000034">
    <property type="protein sequence ID" value="MFD1707475.1"/>
    <property type="molecule type" value="Genomic_DNA"/>
</dbReference>
<feature type="transmembrane region" description="Helical" evidence="1">
    <location>
        <begin position="174"/>
        <end position="197"/>
    </location>
</feature>
<keyword evidence="1" id="KW-0812">Transmembrane</keyword>
<feature type="transmembrane region" description="Helical" evidence="1">
    <location>
        <begin position="362"/>
        <end position="385"/>
    </location>
</feature>
<proteinExistence type="predicted"/>
<dbReference type="Proteomes" id="UP001597301">
    <property type="component" value="Unassembled WGS sequence"/>
</dbReference>
<feature type="transmembrane region" description="Helical" evidence="1">
    <location>
        <begin position="416"/>
        <end position="437"/>
    </location>
</feature>
<sequence length="447" mass="51985">MESILFILLFITVPFFLFTFLKLNNIDMFKPELFSITFWGYLFFAYIGIFPLYFGWDKYRVAAGITDKSIILFILIYSASAFVIISITYVVFMKVFKKFGQRINKFNSFKSWLPLNVYQSNFILLLLIFSTVVFMIYLFKIPEIPIFAQIKGYSTLEIKQFRSLATNDFSGSYYLYKLFFDTVYTLVCLSLFANYLVKRTNSSLRIFLISFFLSSFAAIYSTQKAPFIWLLIALLLTYLITLSRKISLKYIFRIGLAAIIFLFFFYRTFMGLQDRGALEVFGSMLSRAITGQISPAYYYLELFPKVVNYLHGTSFPNPNGIFPFEHYRLTVEVMNMKFSNLSDLGIVGSAPTAFWGEAFANFGYLGIIVSSFYIGILLTIVHLVFLHSKKSVFNIAVYVWMILEFNKLSSTGISNFIFNLNIISVLLIWLTFNYITFHRLKFKSKHT</sequence>